<dbReference type="Pfam" id="PF07517">
    <property type="entry name" value="SecA_DEAD"/>
    <property type="match status" value="1"/>
</dbReference>
<dbReference type="Pfam" id="PF21090">
    <property type="entry name" value="P-loop_SecA"/>
    <property type="match status" value="2"/>
</dbReference>
<dbReference type="InterPro" id="IPR020937">
    <property type="entry name" value="SecA_CS"/>
</dbReference>
<dbReference type="InterPro" id="IPR014001">
    <property type="entry name" value="Helicase_ATP-bd"/>
</dbReference>
<dbReference type="AlphaFoldDB" id="A0A385YR55"/>
<dbReference type="InterPro" id="IPR014018">
    <property type="entry name" value="SecA_motor_DEAD"/>
</dbReference>
<dbReference type="CDD" id="cd18803">
    <property type="entry name" value="SF2_C_secA"/>
    <property type="match status" value="1"/>
</dbReference>
<dbReference type="PRINTS" id="PR00906">
    <property type="entry name" value="SECA"/>
</dbReference>
<dbReference type="Pfam" id="PF07516">
    <property type="entry name" value="SecA_SW"/>
    <property type="match status" value="1"/>
</dbReference>
<feature type="domain" description="Helicase ATP-binding" evidence="17">
    <location>
        <begin position="87"/>
        <end position="245"/>
    </location>
</feature>
<dbReference type="Gene3D" id="3.40.50.300">
    <property type="entry name" value="P-loop containing nucleotide triphosphate hydrolases"/>
    <property type="match status" value="3"/>
</dbReference>
<protein>
    <recommendedName>
        <fullName evidence="15 16">Protein translocase subunit SecA</fullName>
        <ecNumber evidence="15">7.4.2.8</ecNumber>
    </recommendedName>
</protein>
<dbReference type="GO" id="GO:0006605">
    <property type="term" value="P:protein targeting"/>
    <property type="evidence" value="ECO:0007669"/>
    <property type="project" value="UniProtKB-UniRule"/>
</dbReference>
<dbReference type="PROSITE" id="PS51196">
    <property type="entry name" value="SECA_MOTOR_DEAD"/>
    <property type="match status" value="1"/>
</dbReference>
<dbReference type="NCBIfam" id="NF006630">
    <property type="entry name" value="PRK09200.1"/>
    <property type="match status" value="1"/>
</dbReference>
<dbReference type="Gene3D" id="1.10.3060.10">
    <property type="entry name" value="Helical scaffold and wing domains of SecA"/>
    <property type="match status" value="1"/>
</dbReference>
<comment type="catalytic activity">
    <reaction evidence="14 15">
        <text>ATP + H2O + cellular proteinSide 1 = ADP + phosphate + cellular proteinSide 2.</text>
        <dbReference type="EC" id="7.4.2.8"/>
    </reaction>
</comment>
<dbReference type="InterPro" id="IPR036266">
    <property type="entry name" value="SecA_Wing/Scaffold_sf"/>
</dbReference>
<dbReference type="OrthoDB" id="9805579at2"/>
<comment type="function">
    <text evidence="15">Part of the Sec protein translocase complex. Interacts with the SecYEG preprotein conducting channel. Has a central role in coupling the hydrolysis of ATP to the transfer of proteins into and across the cell membrane, serving as an ATP-driven molecular motor driving the stepwise translocation of polypeptide chains across the membrane.</text>
</comment>
<evidence type="ECO:0000256" key="5">
    <source>
        <dbReference type="ARBA" id="ARBA00022490"/>
    </source>
</evidence>
<keyword evidence="13 15" id="KW-0472">Membrane</keyword>
<keyword evidence="21" id="KW-1185">Reference proteome</keyword>
<keyword evidence="4 15" id="KW-1003">Cell membrane</keyword>
<dbReference type="GO" id="GO:0065002">
    <property type="term" value="P:intracellular protein transmembrane transport"/>
    <property type="evidence" value="ECO:0007669"/>
    <property type="project" value="UniProtKB-UniRule"/>
</dbReference>
<evidence type="ECO:0000256" key="3">
    <source>
        <dbReference type="ARBA" id="ARBA00022448"/>
    </source>
</evidence>
<dbReference type="GO" id="GO:0005524">
    <property type="term" value="F:ATP binding"/>
    <property type="evidence" value="ECO:0007669"/>
    <property type="project" value="UniProtKB-UniRule"/>
</dbReference>
<evidence type="ECO:0000256" key="7">
    <source>
        <dbReference type="ARBA" id="ARBA00022741"/>
    </source>
</evidence>
<comment type="subcellular location">
    <subcellularLocation>
        <location evidence="15">Cell membrane</location>
        <topology evidence="15">Peripheral membrane protein</topology>
        <orientation evidence="15">Cytoplasmic side</orientation>
    </subcellularLocation>
    <subcellularLocation>
        <location evidence="15">Cytoplasm</location>
    </subcellularLocation>
    <text evidence="15">Distribution is 50-50.</text>
</comment>
<dbReference type="Pfam" id="PF01043">
    <property type="entry name" value="SecA_PP_bind"/>
    <property type="match status" value="1"/>
</dbReference>
<dbReference type="Proteomes" id="UP000265725">
    <property type="component" value="Chromosome"/>
</dbReference>
<dbReference type="EMBL" id="CP032418">
    <property type="protein sequence ID" value="AYC28971.1"/>
    <property type="molecule type" value="Genomic_DNA"/>
</dbReference>
<dbReference type="PROSITE" id="PS01312">
    <property type="entry name" value="SECA"/>
    <property type="match status" value="1"/>
</dbReference>
<evidence type="ECO:0000256" key="15">
    <source>
        <dbReference type="HAMAP-Rule" id="MF_01382"/>
    </source>
</evidence>
<reference evidence="21" key="1">
    <citation type="submission" date="2018-09" db="EMBL/GenBank/DDBJ databases">
        <authorList>
            <person name="Zhu H."/>
        </authorList>
    </citation>
    <scope>NUCLEOTIDE SEQUENCE [LARGE SCALE GENOMIC DNA]</scope>
    <source>
        <strain evidence="21">K2R23-3</strain>
    </source>
</reference>
<evidence type="ECO:0000313" key="20">
    <source>
        <dbReference type="EMBL" id="AYC28971.1"/>
    </source>
</evidence>
<keyword evidence="6" id="KW-0479">Metal-binding</keyword>
<dbReference type="GO" id="GO:0005886">
    <property type="term" value="C:plasma membrane"/>
    <property type="evidence" value="ECO:0007669"/>
    <property type="project" value="UniProtKB-SubCell"/>
</dbReference>
<dbReference type="RefSeq" id="WP_119882713.1">
    <property type="nucleotide sequence ID" value="NZ_CP032418.1"/>
</dbReference>
<keyword evidence="3 15" id="KW-0813">Transport</keyword>
<feature type="binding site" evidence="15">
    <location>
        <position position="85"/>
    </location>
    <ligand>
        <name>ATP</name>
        <dbReference type="ChEBI" id="CHEBI:30616"/>
    </ligand>
</feature>
<keyword evidence="10 15" id="KW-0653">Protein transport</keyword>
<evidence type="ECO:0000256" key="6">
    <source>
        <dbReference type="ARBA" id="ARBA00022723"/>
    </source>
</evidence>
<gene>
    <name evidence="15 20" type="primary">secA</name>
    <name evidence="20" type="ORF">D3873_03445</name>
</gene>
<keyword evidence="12 15" id="KW-0811">Translocation</keyword>
<dbReference type="SMART" id="SM00958">
    <property type="entry name" value="SecA_PP_bind"/>
    <property type="match status" value="1"/>
</dbReference>
<dbReference type="PROSITE" id="PS51192">
    <property type="entry name" value="HELICASE_ATP_BIND_1"/>
    <property type="match status" value="1"/>
</dbReference>
<evidence type="ECO:0000256" key="1">
    <source>
        <dbReference type="ARBA" id="ARBA00001947"/>
    </source>
</evidence>
<evidence type="ECO:0000256" key="4">
    <source>
        <dbReference type="ARBA" id="ARBA00022475"/>
    </source>
</evidence>
<dbReference type="InterPro" id="IPR027417">
    <property type="entry name" value="P-loop_NTPase"/>
</dbReference>
<evidence type="ECO:0000256" key="13">
    <source>
        <dbReference type="ARBA" id="ARBA00023136"/>
    </source>
</evidence>
<feature type="binding site" evidence="15">
    <location>
        <position position="492"/>
    </location>
    <ligand>
        <name>ATP</name>
        <dbReference type="ChEBI" id="CHEBI:30616"/>
    </ligand>
</feature>
<dbReference type="InterPro" id="IPR036670">
    <property type="entry name" value="SecA_X-link_sf"/>
</dbReference>
<dbReference type="SUPFAM" id="SSF52540">
    <property type="entry name" value="P-loop containing nucleoside triphosphate hydrolases"/>
    <property type="match status" value="2"/>
</dbReference>
<keyword evidence="7 15" id="KW-0547">Nucleotide-binding</keyword>
<dbReference type="InterPro" id="IPR000185">
    <property type="entry name" value="SecA"/>
</dbReference>
<sequence length="834" mass="93590">MLSMLNKVFDGNKRDVKRLEKIADQVEAYASEMAALSDEDLQAKTQYFQEKIASGATLEDIQAEAFAVVREAAKRVLGLYPFRVQIMGAAALHEGNIAEMKTGEGKTLTSTMSVYLNALSGKGAHVVTVNEYLASRDASEMGALHEWLGLTVGLNLNSLTKAEKREAYLADITYSTNNELGFDYLRDNMVLYKEDKVQRPLSYAVIDEVDSILIDEARTPLIISGQAAKSAQLYMQANALVRALRKDEDYSYDESTKGVVLTEAGTDKVERAFGIDNLFDLTHVKLNHAINQSLKAHASMHLDIDYVVQDGEVVIVDSFTGRLMKGRRYSDGLHQAIEAKEGLDIQNESMTMATITFQNYFRMYDKLSGMTGTAKTEEEEFRNIYNMNVISIPTNMPIVRDDRADLIYATIDGKFKAVAKEIEERHKNGQPVLVGTVAIETSEIISKYLTKAGIPHNVLNAKNHEREAEIITDAGKRGAVTIATNMAGRGTDIKLGEGVIEAGGLAVLGTERHESRRIDNQLRGRSGRQGDPGITQFYLSLEDELMRRFGSDNMRSMMMRLGMDDSAPIQSKMVSRAVESAQKRVEGNNFDSRKRLLQYDDVLRQQREIIYKERLEVLETDDMRALVESMIDETINRSVAMHTIGEPKEWNLKGLSDYLHANLLPEGMVTLADMEGKSQEELIDVIRDAVYRVYNEKEESMTPERMREFEKVVLLRSIDTKWIDHIDAMDQLRQGIHLRAYGQNDPLREYQNEGFAMFEAMVESVQEDVAKYAMKAQIQSNLQREEVAKGNAVNPKEDGEAVKKKPVRAEQTVGRNDLCPCGSGKKFKNCHGAV</sequence>
<dbReference type="InterPro" id="IPR011115">
    <property type="entry name" value="SecA_DEAD"/>
</dbReference>
<dbReference type="PROSITE" id="PS51194">
    <property type="entry name" value="HELICASE_CTER"/>
    <property type="match status" value="1"/>
</dbReference>
<keyword evidence="11 15" id="KW-1278">Translocase</keyword>
<dbReference type="GO" id="GO:0046872">
    <property type="term" value="F:metal ion binding"/>
    <property type="evidence" value="ECO:0007669"/>
    <property type="project" value="UniProtKB-KW"/>
</dbReference>
<dbReference type="HAMAP" id="MF_01382">
    <property type="entry name" value="SecA"/>
    <property type="match status" value="1"/>
</dbReference>
<evidence type="ECO:0000256" key="16">
    <source>
        <dbReference type="RuleBase" id="RU003874"/>
    </source>
</evidence>
<keyword evidence="9 15" id="KW-0067">ATP-binding</keyword>
<dbReference type="PANTHER" id="PTHR30612:SF0">
    <property type="entry name" value="CHLOROPLAST PROTEIN-TRANSPORTING ATPASE"/>
    <property type="match status" value="1"/>
</dbReference>
<dbReference type="GO" id="GO:0017038">
    <property type="term" value="P:protein import"/>
    <property type="evidence" value="ECO:0007669"/>
    <property type="project" value="InterPro"/>
</dbReference>
<evidence type="ECO:0000256" key="8">
    <source>
        <dbReference type="ARBA" id="ARBA00022833"/>
    </source>
</evidence>
<evidence type="ECO:0000259" key="17">
    <source>
        <dbReference type="PROSITE" id="PS51192"/>
    </source>
</evidence>
<dbReference type="Pfam" id="PF02810">
    <property type="entry name" value="SEC-C"/>
    <property type="match status" value="1"/>
</dbReference>
<dbReference type="SUPFAM" id="SSF81886">
    <property type="entry name" value="Helical scaffold and wing domains of SecA"/>
    <property type="match status" value="1"/>
</dbReference>
<organism evidence="20 21">
    <name type="scientific">Paenisporosarcina cavernae</name>
    <dbReference type="NCBI Taxonomy" id="2320858"/>
    <lineage>
        <taxon>Bacteria</taxon>
        <taxon>Bacillati</taxon>
        <taxon>Bacillota</taxon>
        <taxon>Bacilli</taxon>
        <taxon>Bacillales</taxon>
        <taxon>Caryophanaceae</taxon>
        <taxon>Paenisporosarcina</taxon>
    </lineage>
</organism>
<dbReference type="InterPro" id="IPR011116">
    <property type="entry name" value="SecA_Wing/Scaffold"/>
</dbReference>
<proteinExistence type="inferred from homology"/>
<dbReference type="Gene3D" id="3.90.1440.10">
    <property type="entry name" value="SecA, preprotein cross-linking domain"/>
    <property type="match status" value="1"/>
</dbReference>
<comment type="similarity">
    <text evidence="2 15 16">Belongs to the SecA family.</text>
</comment>
<dbReference type="KEGG" id="paek:D3873_03445"/>
<dbReference type="FunFam" id="1.10.3060.10:FF:000002">
    <property type="entry name" value="Preprotein translocase subunit SecA"/>
    <property type="match status" value="1"/>
</dbReference>
<evidence type="ECO:0000256" key="11">
    <source>
        <dbReference type="ARBA" id="ARBA00022967"/>
    </source>
</evidence>
<evidence type="ECO:0000256" key="10">
    <source>
        <dbReference type="ARBA" id="ARBA00022927"/>
    </source>
</evidence>
<keyword evidence="5 15" id="KW-0963">Cytoplasm</keyword>
<accession>A0A385YR55</accession>
<dbReference type="SMART" id="SM00957">
    <property type="entry name" value="SecA_DEAD"/>
    <property type="match status" value="1"/>
</dbReference>
<dbReference type="GO" id="GO:0005829">
    <property type="term" value="C:cytosol"/>
    <property type="evidence" value="ECO:0007669"/>
    <property type="project" value="TreeGrafter"/>
</dbReference>
<dbReference type="InterPro" id="IPR004027">
    <property type="entry name" value="SEC_C_motif"/>
</dbReference>
<dbReference type="GO" id="GO:0008564">
    <property type="term" value="F:protein-exporting ATPase activity"/>
    <property type="evidence" value="ECO:0007669"/>
    <property type="project" value="UniProtKB-EC"/>
</dbReference>
<evidence type="ECO:0000259" key="18">
    <source>
        <dbReference type="PROSITE" id="PS51194"/>
    </source>
</evidence>
<comment type="subunit">
    <text evidence="15">Monomer and homodimer. Part of the essential Sec protein translocation apparatus which comprises SecA, SecYEG and auxiliary proteins SecDF. Other proteins may also be involved.</text>
</comment>
<feature type="domain" description="SecA family profile" evidence="19">
    <location>
        <begin position="1"/>
        <end position="570"/>
    </location>
</feature>
<evidence type="ECO:0000259" key="19">
    <source>
        <dbReference type="PROSITE" id="PS51196"/>
    </source>
</evidence>
<dbReference type="SUPFAM" id="SSF81767">
    <property type="entry name" value="Pre-protein crosslinking domain of SecA"/>
    <property type="match status" value="1"/>
</dbReference>
<dbReference type="GO" id="GO:0043952">
    <property type="term" value="P:protein transport by the Sec complex"/>
    <property type="evidence" value="ECO:0007669"/>
    <property type="project" value="TreeGrafter"/>
</dbReference>
<dbReference type="InterPro" id="IPR001650">
    <property type="entry name" value="Helicase_C-like"/>
</dbReference>
<feature type="domain" description="Helicase C-terminal" evidence="18">
    <location>
        <begin position="410"/>
        <end position="575"/>
    </location>
</feature>
<dbReference type="EC" id="7.4.2.8" evidence="15"/>
<name>A0A385YR55_9BACL</name>
<evidence type="ECO:0000256" key="12">
    <source>
        <dbReference type="ARBA" id="ARBA00023010"/>
    </source>
</evidence>
<comment type="cofactor">
    <cofactor evidence="1">
        <name>Zn(2+)</name>
        <dbReference type="ChEBI" id="CHEBI:29105"/>
    </cofactor>
</comment>
<dbReference type="GO" id="GO:0031522">
    <property type="term" value="C:cell envelope Sec protein transport complex"/>
    <property type="evidence" value="ECO:0007669"/>
    <property type="project" value="TreeGrafter"/>
</dbReference>
<dbReference type="NCBIfam" id="TIGR00963">
    <property type="entry name" value="secA"/>
    <property type="match status" value="1"/>
</dbReference>
<evidence type="ECO:0000256" key="14">
    <source>
        <dbReference type="ARBA" id="ARBA00034006"/>
    </source>
</evidence>
<evidence type="ECO:0000256" key="2">
    <source>
        <dbReference type="ARBA" id="ARBA00007650"/>
    </source>
</evidence>
<dbReference type="FunFam" id="3.90.1440.10:FF:000001">
    <property type="entry name" value="Preprotein translocase subunit SecA"/>
    <property type="match status" value="1"/>
</dbReference>
<dbReference type="CDD" id="cd17928">
    <property type="entry name" value="DEXDc_SecA"/>
    <property type="match status" value="1"/>
</dbReference>
<keyword evidence="8" id="KW-0862">Zinc</keyword>
<dbReference type="InterPro" id="IPR011130">
    <property type="entry name" value="SecA_preprotein_X-link_dom"/>
</dbReference>
<evidence type="ECO:0000256" key="9">
    <source>
        <dbReference type="ARBA" id="ARBA00022840"/>
    </source>
</evidence>
<dbReference type="FunFam" id="3.40.50.300:FF:000429">
    <property type="entry name" value="Preprotein translocase subunit SecA"/>
    <property type="match status" value="1"/>
</dbReference>
<evidence type="ECO:0000313" key="21">
    <source>
        <dbReference type="Proteomes" id="UP000265725"/>
    </source>
</evidence>
<dbReference type="InterPro" id="IPR044722">
    <property type="entry name" value="SecA_SF2_C"/>
</dbReference>
<dbReference type="PANTHER" id="PTHR30612">
    <property type="entry name" value="SECA INNER MEMBRANE COMPONENT OF SEC PROTEIN SECRETION SYSTEM"/>
    <property type="match status" value="1"/>
</dbReference>
<feature type="binding site" evidence="15">
    <location>
        <begin position="103"/>
        <end position="107"/>
    </location>
    <ligand>
        <name>ATP</name>
        <dbReference type="ChEBI" id="CHEBI:30616"/>
    </ligand>
</feature>